<dbReference type="InterPro" id="IPR009081">
    <property type="entry name" value="PP-bd_ACP"/>
</dbReference>
<dbReference type="InterPro" id="IPR036736">
    <property type="entry name" value="ACP-like_sf"/>
</dbReference>
<dbReference type="GO" id="GO:0031177">
    <property type="term" value="F:phosphopantetheine binding"/>
    <property type="evidence" value="ECO:0007669"/>
    <property type="project" value="InterPro"/>
</dbReference>
<dbReference type="EMBL" id="CALLCH030000012">
    <property type="protein sequence ID" value="CAI4215689.1"/>
    <property type="molecule type" value="Genomic_DNA"/>
</dbReference>
<feature type="domain" description="Carrier" evidence="4">
    <location>
        <begin position="390"/>
        <end position="464"/>
    </location>
</feature>
<evidence type="ECO:0000259" key="4">
    <source>
        <dbReference type="PROSITE" id="PS50075"/>
    </source>
</evidence>
<dbReference type="InterPro" id="IPR020806">
    <property type="entry name" value="PKS_PP-bd"/>
</dbReference>
<keyword evidence="1" id="KW-0596">Phosphopantetheine</keyword>
<evidence type="ECO:0000256" key="3">
    <source>
        <dbReference type="ARBA" id="ARBA00023002"/>
    </source>
</evidence>
<reference evidence="5" key="1">
    <citation type="submission" date="2022-11" db="EMBL/GenBank/DDBJ databases">
        <authorList>
            <person name="Scott C."/>
            <person name="Bruce N."/>
        </authorList>
    </citation>
    <scope>NUCLEOTIDE SEQUENCE</scope>
</reference>
<dbReference type="InterPro" id="IPR013149">
    <property type="entry name" value="ADH-like_C"/>
</dbReference>
<evidence type="ECO:0000313" key="5">
    <source>
        <dbReference type="EMBL" id="CAI4215689.1"/>
    </source>
</evidence>
<dbReference type="InterPro" id="IPR050091">
    <property type="entry name" value="PKS_NRPS_Biosynth_Enz"/>
</dbReference>
<dbReference type="Pfam" id="PF00107">
    <property type="entry name" value="ADH_zinc_N"/>
    <property type="match status" value="1"/>
</dbReference>
<sequence length="473" mass="52682">MAAIQVAKLAGAEIFATVGGDHKVEYLMRKFGIPQSHIFKSRDDSFYDGVMRETKGRGVDVVLNSLSGDLLHASWRCVAPFGILVEIGKRDHMENGKLDLGPFLANRTYSCFDGKEFSLQRPEVMGRLLEKYLGLYELGILGAMPEVRNFDVKEVEQAFRWHQDGQHIGKAVDAPFVDMTWAQWNAATRPKIDGAWNLHTALIDQKLDFFFLASSVVTTTHSPGQGNYCAANTYLEALCQYRQGLGLPASVLGICPIRGAGFVASSARAQRNMKAQGLYSLNEQAYLDFVEHSLLSNTCRAVIAPESSSQSFSSWKNESHVVMGLRSELDLQDPNNKTNWRRDRRMGSYHNVRNNTVKELSLDANELKMFLDRAAQEGEALLLSQEGAHFLAAEIGRKVYNIMLRPEGETANVSASPAELGVDSLMATELRRWFRQAFGLKISVLQILSAESLEQLGRTVGAGSLRVRRRKSE</sequence>
<dbReference type="SMART" id="SM00822">
    <property type="entry name" value="PKS_KR"/>
    <property type="match status" value="1"/>
</dbReference>
<dbReference type="PANTHER" id="PTHR43775">
    <property type="entry name" value="FATTY ACID SYNTHASE"/>
    <property type="match status" value="1"/>
</dbReference>
<dbReference type="GO" id="GO:0006633">
    <property type="term" value="P:fatty acid biosynthetic process"/>
    <property type="evidence" value="ECO:0007669"/>
    <property type="project" value="TreeGrafter"/>
</dbReference>
<keyword evidence="6" id="KW-1185">Reference proteome</keyword>
<accession>A0A9P1H2X8</accession>
<dbReference type="SUPFAM" id="SSF51735">
    <property type="entry name" value="NAD(P)-binding Rossmann-fold domains"/>
    <property type="match status" value="2"/>
</dbReference>
<comment type="caution">
    <text evidence="5">The sequence shown here is derived from an EMBL/GenBank/DDBJ whole genome shotgun (WGS) entry which is preliminary data.</text>
</comment>
<dbReference type="SMART" id="SM00823">
    <property type="entry name" value="PKS_PP"/>
    <property type="match status" value="1"/>
</dbReference>
<dbReference type="InterPro" id="IPR006162">
    <property type="entry name" value="Ppantetheine_attach_site"/>
</dbReference>
<dbReference type="Pfam" id="PF08659">
    <property type="entry name" value="KR"/>
    <property type="match status" value="1"/>
</dbReference>
<dbReference type="SMART" id="SM00829">
    <property type="entry name" value="PKS_ER"/>
    <property type="match status" value="1"/>
</dbReference>
<dbReference type="PROSITE" id="PS50075">
    <property type="entry name" value="CARRIER"/>
    <property type="match status" value="1"/>
</dbReference>
<protein>
    <recommendedName>
        <fullName evidence="4">Carrier domain-containing protein</fullName>
    </recommendedName>
</protein>
<dbReference type="InterPro" id="IPR020843">
    <property type="entry name" value="ER"/>
</dbReference>
<dbReference type="InterPro" id="IPR057326">
    <property type="entry name" value="KR_dom"/>
</dbReference>
<dbReference type="PANTHER" id="PTHR43775:SF46">
    <property type="entry name" value="FUMIGERMIN SYNTHASE"/>
    <property type="match status" value="1"/>
</dbReference>
<keyword evidence="2" id="KW-0597">Phosphoprotein</keyword>
<evidence type="ECO:0000313" key="6">
    <source>
        <dbReference type="Proteomes" id="UP000838763"/>
    </source>
</evidence>
<dbReference type="Gene3D" id="3.90.180.10">
    <property type="entry name" value="Medium-chain alcohol dehydrogenases, catalytic domain"/>
    <property type="match status" value="1"/>
</dbReference>
<dbReference type="GO" id="GO:0044550">
    <property type="term" value="P:secondary metabolite biosynthetic process"/>
    <property type="evidence" value="ECO:0007669"/>
    <property type="project" value="TreeGrafter"/>
</dbReference>
<dbReference type="InterPro" id="IPR036291">
    <property type="entry name" value="NAD(P)-bd_dom_sf"/>
</dbReference>
<evidence type="ECO:0000256" key="2">
    <source>
        <dbReference type="ARBA" id="ARBA00022553"/>
    </source>
</evidence>
<dbReference type="OrthoDB" id="5242078at2759"/>
<dbReference type="Gene3D" id="1.10.1200.10">
    <property type="entry name" value="ACP-like"/>
    <property type="match status" value="1"/>
</dbReference>
<dbReference type="GO" id="GO:0004312">
    <property type="term" value="F:fatty acid synthase activity"/>
    <property type="evidence" value="ECO:0007669"/>
    <property type="project" value="TreeGrafter"/>
</dbReference>
<proteinExistence type="predicted"/>
<dbReference type="Pfam" id="PF00550">
    <property type="entry name" value="PP-binding"/>
    <property type="match status" value="1"/>
</dbReference>
<gene>
    <name evidence="5" type="ORF">PPNO1_LOCUS5396</name>
</gene>
<dbReference type="InterPro" id="IPR013968">
    <property type="entry name" value="PKS_KR"/>
</dbReference>
<keyword evidence="3" id="KW-0560">Oxidoreductase</keyword>
<dbReference type="AlphaFoldDB" id="A0A9P1H2X8"/>
<evidence type="ECO:0000256" key="1">
    <source>
        <dbReference type="ARBA" id="ARBA00022450"/>
    </source>
</evidence>
<dbReference type="CDD" id="cd05195">
    <property type="entry name" value="enoyl_red"/>
    <property type="match status" value="1"/>
</dbReference>
<dbReference type="SUPFAM" id="SSF47336">
    <property type="entry name" value="ACP-like"/>
    <property type="match status" value="1"/>
</dbReference>
<dbReference type="GO" id="GO:0016491">
    <property type="term" value="F:oxidoreductase activity"/>
    <property type="evidence" value="ECO:0007669"/>
    <property type="project" value="UniProtKB-KW"/>
</dbReference>
<name>A0A9P1H2X8_9PEZI</name>
<dbReference type="Gene3D" id="3.40.50.720">
    <property type="entry name" value="NAD(P)-binding Rossmann-like Domain"/>
    <property type="match status" value="1"/>
</dbReference>
<dbReference type="PROSITE" id="PS00012">
    <property type="entry name" value="PHOSPHOPANTETHEINE"/>
    <property type="match status" value="1"/>
</dbReference>
<organism evidence="5 6">
    <name type="scientific">Parascedosporium putredinis</name>
    <dbReference type="NCBI Taxonomy" id="1442378"/>
    <lineage>
        <taxon>Eukaryota</taxon>
        <taxon>Fungi</taxon>
        <taxon>Dikarya</taxon>
        <taxon>Ascomycota</taxon>
        <taxon>Pezizomycotina</taxon>
        <taxon>Sordariomycetes</taxon>
        <taxon>Hypocreomycetidae</taxon>
        <taxon>Microascales</taxon>
        <taxon>Microascaceae</taxon>
        <taxon>Parascedosporium</taxon>
    </lineage>
</organism>
<dbReference type="Proteomes" id="UP000838763">
    <property type="component" value="Unassembled WGS sequence"/>
</dbReference>